<dbReference type="PATRIC" id="fig|1365257.3.peg.4928"/>
<accession>A0A167J260</accession>
<dbReference type="Proteomes" id="UP000076661">
    <property type="component" value="Unassembled WGS sequence"/>
</dbReference>
<gene>
    <name evidence="1" type="ORF">N478_07610</name>
</gene>
<dbReference type="EMBL" id="AUXX01000056">
    <property type="protein sequence ID" value="KZN60417.1"/>
    <property type="molecule type" value="Genomic_DNA"/>
</dbReference>
<name>A0A167J260_9GAMM</name>
<proteinExistence type="predicted"/>
<evidence type="ECO:0000313" key="1">
    <source>
        <dbReference type="EMBL" id="KZN60417.1"/>
    </source>
</evidence>
<comment type="caution">
    <text evidence="1">The sequence shown here is derived from an EMBL/GenBank/DDBJ whole genome shotgun (WGS) entry which is preliminary data.</text>
</comment>
<sequence>MKKANELEQLSKVELIESALLDEVSGGTPHDDGCRPCRTCDDQPCAQPCVSCRSL</sequence>
<dbReference type="AlphaFoldDB" id="A0A167J260"/>
<evidence type="ECO:0000313" key="2">
    <source>
        <dbReference type="Proteomes" id="UP000076661"/>
    </source>
</evidence>
<dbReference type="RefSeq" id="WP_155734494.1">
    <property type="nucleotide sequence ID" value="NZ_AUXX01000056.1"/>
</dbReference>
<protein>
    <submittedName>
        <fullName evidence="1">Uncharacterized protein</fullName>
    </submittedName>
</protein>
<organism evidence="1 2">
    <name type="scientific">Pseudoalteromonas luteoviolacea S4060-1</name>
    <dbReference type="NCBI Taxonomy" id="1365257"/>
    <lineage>
        <taxon>Bacteria</taxon>
        <taxon>Pseudomonadati</taxon>
        <taxon>Pseudomonadota</taxon>
        <taxon>Gammaproteobacteria</taxon>
        <taxon>Alteromonadales</taxon>
        <taxon>Pseudoalteromonadaceae</taxon>
        <taxon>Pseudoalteromonas</taxon>
    </lineage>
</organism>
<reference evidence="1 2" key="1">
    <citation type="submission" date="2013-07" db="EMBL/GenBank/DDBJ databases">
        <title>Comparative Genomic and Metabolomic Analysis of Twelve Strains of Pseudoalteromonas luteoviolacea.</title>
        <authorList>
            <person name="Vynne N.G."/>
            <person name="Mansson M."/>
            <person name="Gram L."/>
        </authorList>
    </citation>
    <scope>NUCLEOTIDE SEQUENCE [LARGE SCALE GENOMIC DNA]</scope>
    <source>
        <strain evidence="1 2">S4060-1</strain>
    </source>
</reference>